<accession>A0A1C2J3B4</accession>
<sequence>MSGMYIICLSGEREKLQFAAMAASVAAVSGTDVHIFLSMNAFPYFVKGHSKEAPAEGKLGEVMAERKVPPFYQIFEQAVELGDAKIWACSMAMDVLGVKEDGMEEIVAGPLGLTKFLSDAENGQILTF</sequence>
<dbReference type="SUPFAM" id="SSF75169">
    <property type="entry name" value="DsrEFH-like"/>
    <property type="match status" value="1"/>
</dbReference>
<gene>
    <name evidence="1" type="ORF">A6M23_15895</name>
    <name evidence="2" type="ORF">A6P07_12955</name>
</gene>
<dbReference type="RefSeq" id="WP_024894825.1">
    <property type="nucleotide sequence ID" value="NZ_JABBDW010000177.1"/>
</dbReference>
<dbReference type="EMBL" id="LWSA01000181">
    <property type="protein sequence ID" value="OCX71043.1"/>
    <property type="molecule type" value="Genomic_DNA"/>
</dbReference>
<reference evidence="2 3" key="1">
    <citation type="journal article" date="2016" name="Int. J. Mol. Sci.">
        <title>Comparative genomics of the extreme acidophile Acidithiobacillus thiooxidans reveals intraspecific divergence and niche adaptation.</title>
        <authorList>
            <person name="Zhang X."/>
            <person name="Feng X."/>
            <person name="Tao J."/>
            <person name="Ma L."/>
            <person name="Xiao Y."/>
            <person name="Liang Y."/>
            <person name="Liu X."/>
            <person name="Yin H."/>
        </authorList>
    </citation>
    <scope>NUCLEOTIDE SEQUENCE [LARGE SCALE GENOMIC DNA]</scope>
    <source>
        <strain evidence="2 3">A02</strain>
        <strain evidence="1">DXS-W</strain>
    </source>
</reference>
<dbReference type="STRING" id="930.GCA_002079865_04064"/>
<dbReference type="Pfam" id="PF13686">
    <property type="entry name" value="DrsE_2"/>
    <property type="match status" value="1"/>
</dbReference>
<proteinExistence type="predicted"/>
<dbReference type="PANTHER" id="PTHR34655:SF1">
    <property type="match status" value="1"/>
</dbReference>
<dbReference type="OrthoDB" id="9802028at2"/>
<evidence type="ECO:0008006" key="5">
    <source>
        <dbReference type="Google" id="ProtNLM"/>
    </source>
</evidence>
<dbReference type="InterPro" id="IPR027396">
    <property type="entry name" value="DsrEFH-like"/>
</dbReference>
<organism evidence="2 3">
    <name type="scientific">Acidithiobacillus thiooxidans</name>
    <name type="common">Thiobacillus thiooxidans</name>
    <dbReference type="NCBI Taxonomy" id="930"/>
    <lineage>
        <taxon>Bacteria</taxon>
        <taxon>Pseudomonadati</taxon>
        <taxon>Pseudomonadota</taxon>
        <taxon>Acidithiobacillia</taxon>
        <taxon>Acidithiobacillales</taxon>
        <taxon>Acidithiobacillaceae</taxon>
        <taxon>Acidithiobacillus</taxon>
    </lineage>
</organism>
<name>A0A1C2J3B4_ACITH</name>
<protein>
    <recommendedName>
        <fullName evidence="5">Sulfur reduction protein DsrE</fullName>
    </recommendedName>
</protein>
<keyword evidence="4" id="KW-1185">Reference proteome</keyword>
<dbReference type="Gene3D" id="3.40.1260.10">
    <property type="entry name" value="DsrEFH-like"/>
    <property type="match status" value="1"/>
</dbReference>
<dbReference type="eggNOG" id="COG2210">
    <property type="taxonomic scope" value="Bacteria"/>
</dbReference>
<dbReference type="PANTHER" id="PTHR34655">
    <property type="entry name" value="CONSERVED WITHIN P. AEROPHILUM"/>
    <property type="match status" value="1"/>
</dbReference>
<dbReference type="InterPro" id="IPR032836">
    <property type="entry name" value="DsrE2-like"/>
</dbReference>
<dbReference type="EMBL" id="LWRY01000231">
    <property type="protein sequence ID" value="OCX69174.1"/>
    <property type="molecule type" value="Genomic_DNA"/>
</dbReference>
<comment type="caution">
    <text evidence="2">The sequence shown here is derived from an EMBL/GenBank/DDBJ whole genome shotgun (WGS) entry which is preliminary data.</text>
</comment>
<evidence type="ECO:0000313" key="1">
    <source>
        <dbReference type="EMBL" id="OCX69174.1"/>
    </source>
</evidence>
<evidence type="ECO:0000313" key="2">
    <source>
        <dbReference type="EMBL" id="OCX71043.1"/>
    </source>
</evidence>
<evidence type="ECO:0000313" key="4">
    <source>
        <dbReference type="Proteomes" id="UP000095008"/>
    </source>
</evidence>
<evidence type="ECO:0000313" key="3">
    <source>
        <dbReference type="Proteomes" id="UP000094893"/>
    </source>
</evidence>
<dbReference type="Proteomes" id="UP000094893">
    <property type="component" value="Unassembled WGS sequence"/>
</dbReference>
<dbReference type="Proteomes" id="UP000095008">
    <property type="component" value="Unassembled WGS sequence"/>
</dbReference>
<dbReference type="AlphaFoldDB" id="A0A1C2J3B4"/>